<dbReference type="RefSeq" id="XP_068352218.1">
    <property type="nucleotide sequence ID" value="XM_068509731.1"/>
</dbReference>
<sequence>MEMSLKSKMNTFFIKSKMNTTISSLFIYCTTHSPLISSSSLSIASSFIFEHSQSTRLFNTFFSSFMKRPKLYFYQNKFSYLLSNAIYISSLIFKNNTYFVPQKMVDTPPLHIIGCVFYCINSYESDGGGISIDLSSSSIANCDFKMTDSGFYKCSSSHRCGAADIISPNSLLSGNCFSNCYSDSIQSLSLKASIGESLFAMNFTSIFSCAPSRSDGNQYSLHIQSISQYSGINNFNSSHCCLRKDTAGIGFMYAPMVKMQYVEFASSISQSLITNVGANNSTFCKMIVYNNTVIGDVVGTLIDVAIGTLDVTDSIFIANNKLSFQAKFWAELTLHNCYFSNEIEEFGMDGKLITLNNHVDENIKTTHLEILETHQCWDGFKHETLNRFEKISLRYLTTVTYGLSFIGVVILFMLLKRIYFFGLKRRKLRRLELEEIEQNTRFSRKSLHINGDNDIDYDIV</sequence>
<comment type="caution">
    <text evidence="2">The sequence shown here is derived from an EMBL/GenBank/DDBJ whole genome shotgun (WGS) entry which is preliminary data.</text>
</comment>
<dbReference type="EMBL" id="MLAK01001025">
    <property type="protein sequence ID" value="OHS99081.1"/>
    <property type="molecule type" value="Genomic_DNA"/>
</dbReference>
<keyword evidence="1" id="KW-1133">Transmembrane helix</keyword>
<keyword evidence="3" id="KW-1185">Reference proteome</keyword>
<dbReference type="Proteomes" id="UP000179807">
    <property type="component" value="Unassembled WGS sequence"/>
</dbReference>
<reference evidence="2" key="1">
    <citation type="submission" date="2016-10" db="EMBL/GenBank/DDBJ databases">
        <authorList>
            <person name="Benchimol M."/>
            <person name="Almeida L.G."/>
            <person name="Vasconcelos A.T."/>
            <person name="Perreira-Neves A."/>
            <person name="Rosa I.A."/>
            <person name="Tasca T."/>
            <person name="Bogo M.R."/>
            <person name="de Souza W."/>
        </authorList>
    </citation>
    <scope>NUCLEOTIDE SEQUENCE [LARGE SCALE GENOMIC DNA]</scope>
    <source>
        <strain evidence="2">K</strain>
    </source>
</reference>
<keyword evidence="1" id="KW-0812">Transmembrane</keyword>
<evidence type="ECO:0000256" key="1">
    <source>
        <dbReference type="SAM" id="Phobius"/>
    </source>
</evidence>
<feature type="transmembrane region" description="Helical" evidence="1">
    <location>
        <begin position="399"/>
        <end position="420"/>
    </location>
</feature>
<protein>
    <submittedName>
        <fullName evidence="2">Uncharacterized protein</fullName>
    </submittedName>
</protein>
<organism evidence="2 3">
    <name type="scientific">Tritrichomonas foetus</name>
    <dbReference type="NCBI Taxonomy" id="1144522"/>
    <lineage>
        <taxon>Eukaryota</taxon>
        <taxon>Metamonada</taxon>
        <taxon>Parabasalia</taxon>
        <taxon>Tritrichomonadida</taxon>
        <taxon>Tritrichomonadidae</taxon>
        <taxon>Tritrichomonas</taxon>
    </lineage>
</organism>
<evidence type="ECO:0000313" key="3">
    <source>
        <dbReference type="Proteomes" id="UP000179807"/>
    </source>
</evidence>
<gene>
    <name evidence="2" type="ORF">TRFO_34567</name>
</gene>
<name>A0A1J4JKD9_9EUKA</name>
<dbReference type="OrthoDB" id="10684692at2759"/>
<evidence type="ECO:0000313" key="2">
    <source>
        <dbReference type="EMBL" id="OHS99081.1"/>
    </source>
</evidence>
<keyword evidence="1" id="KW-0472">Membrane</keyword>
<proteinExistence type="predicted"/>
<accession>A0A1J4JKD9</accession>
<dbReference type="GeneID" id="94844435"/>
<dbReference type="VEuPathDB" id="TrichDB:TRFO_34567"/>
<dbReference type="AlphaFoldDB" id="A0A1J4JKD9"/>